<gene>
    <name evidence="1" type="ORF">M9458_045685</name>
</gene>
<dbReference type="EMBL" id="JAMKFB020000023">
    <property type="protein sequence ID" value="KAL0157609.1"/>
    <property type="molecule type" value="Genomic_DNA"/>
</dbReference>
<organism evidence="1 2">
    <name type="scientific">Cirrhinus mrigala</name>
    <name type="common">Mrigala</name>
    <dbReference type="NCBI Taxonomy" id="683832"/>
    <lineage>
        <taxon>Eukaryota</taxon>
        <taxon>Metazoa</taxon>
        <taxon>Chordata</taxon>
        <taxon>Craniata</taxon>
        <taxon>Vertebrata</taxon>
        <taxon>Euteleostomi</taxon>
        <taxon>Actinopterygii</taxon>
        <taxon>Neopterygii</taxon>
        <taxon>Teleostei</taxon>
        <taxon>Ostariophysi</taxon>
        <taxon>Cypriniformes</taxon>
        <taxon>Cyprinidae</taxon>
        <taxon>Labeoninae</taxon>
        <taxon>Labeonini</taxon>
        <taxon>Cirrhinus</taxon>
    </lineage>
</organism>
<evidence type="ECO:0000313" key="1">
    <source>
        <dbReference type="EMBL" id="KAL0157609.1"/>
    </source>
</evidence>
<evidence type="ECO:0000313" key="2">
    <source>
        <dbReference type="Proteomes" id="UP001529510"/>
    </source>
</evidence>
<keyword evidence="2" id="KW-1185">Reference proteome</keyword>
<proteinExistence type="predicted"/>
<protein>
    <submittedName>
        <fullName evidence="1">Uncharacterized protein</fullName>
    </submittedName>
</protein>
<dbReference type="Proteomes" id="UP001529510">
    <property type="component" value="Unassembled WGS sequence"/>
</dbReference>
<dbReference type="AlphaFoldDB" id="A0ABD0N644"/>
<name>A0ABD0N644_CIRMR</name>
<reference evidence="1 2" key="1">
    <citation type="submission" date="2024-05" db="EMBL/GenBank/DDBJ databases">
        <title>Genome sequencing and assembly of Indian major carp, Cirrhinus mrigala (Hamilton, 1822).</title>
        <authorList>
            <person name="Mohindra V."/>
            <person name="Chowdhury L.M."/>
            <person name="Lal K."/>
            <person name="Jena J.K."/>
        </authorList>
    </citation>
    <scope>NUCLEOTIDE SEQUENCE [LARGE SCALE GENOMIC DNA]</scope>
    <source>
        <strain evidence="1">CM1030</strain>
        <tissue evidence="1">Blood</tissue>
    </source>
</reference>
<comment type="caution">
    <text evidence="1">The sequence shown here is derived from an EMBL/GenBank/DDBJ whole genome shotgun (WGS) entry which is preliminary data.</text>
</comment>
<accession>A0ABD0N644</accession>
<sequence length="100" mass="11517">DDEIESLTVFEGGNLTISIHIEKWDENPQILLIRLKGSSKELIAQIICHNGACAHFIAIRWRECDAEPDERQLQSIRALRGPQTEQQMARKQDLQRYCVS</sequence>
<feature type="non-terminal residue" evidence="1">
    <location>
        <position position="1"/>
    </location>
</feature>